<gene>
    <name evidence="2" type="ORF">K457DRAFT_23966</name>
</gene>
<reference evidence="2 3" key="1">
    <citation type="submission" date="2016-05" db="EMBL/GenBank/DDBJ databases">
        <title>Genome sequencing reveals origins of a unique bacterial endosymbiosis in the earliest lineages of terrestrial Fungi.</title>
        <authorList>
            <consortium name="DOE Joint Genome Institute"/>
            <person name="Uehling J."/>
            <person name="Gryganskyi A."/>
            <person name="Hameed K."/>
            <person name="Tschaplinski T."/>
            <person name="Misztal P."/>
            <person name="Wu S."/>
            <person name="Desiro A."/>
            <person name="Vande Pol N."/>
            <person name="Du Z.-Y."/>
            <person name="Zienkiewicz A."/>
            <person name="Zienkiewicz K."/>
            <person name="Morin E."/>
            <person name="Tisserant E."/>
            <person name="Splivallo R."/>
            <person name="Hainaut M."/>
            <person name="Henrissat B."/>
            <person name="Ohm R."/>
            <person name="Kuo A."/>
            <person name="Yan J."/>
            <person name="Lipzen A."/>
            <person name="Nolan M."/>
            <person name="Labutti K."/>
            <person name="Barry K."/>
            <person name="Goldstein A."/>
            <person name="Labbe J."/>
            <person name="Schadt C."/>
            <person name="Tuskan G."/>
            <person name="Grigoriev I."/>
            <person name="Martin F."/>
            <person name="Vilgalys R."/>
            <person name="Bonito G."/>
        </authorList>
    </citation>
    <scope>NUCLEOTIDE SEQUENCE [LARGE SCALE GENOMIC DNA]</scope>
    <source>
        <strain evidence="2 3">AG-77</strain>
    </source>
</reference>
<accession>A0A197JHK8</accession>
<name>A0A197JHK8_9FUNG</name>
<keyword evidence="1" id="KW-0732">Signal</keyword>
<feature type="non-terminal residue" evidence="2">
    <location>
        <position position="68"/>
    </location>
</feature>
<protein>
    <recommendedName>
        <fullName evidence="4">RxLR effector protein</fullName>
    </recommendedName>
</protein>
<evidence type="ECO:0000313" key="2">
    <source>
        <dbReference type="EMBL" id="OAQ24625.1"/>
    </source>
</evidence>
<keyword evidence="3" id="KW-1185">Reference proteome</keyword>
<evidence type="ECO:0008006" key="4">
    <source>
        <dbReference type="Google" id="ProtNLM"/>
    </source>
</evidence>
<sequence>MKIATLITIFAALAVIQSAPTSMSKHLESVEKRHSSVLARSLASDGIVVTKRHSGFMRREVAGDDKKK</sequence>
<dbReference type="AlphaFoldDB" id="A0A197JHK8"/>
<proteinExistence type="predicted"/>
<dbReference type="OrthoDB" id="10453582at2759"/>
<dbReference type="EMBL" id="KV442091">
    <property type="protein sequence ID" value="OAQ24625.1"/>
    <property type="molecule type" value="Genomic_DNA"/>
</dbReference>
<feature type="signal peptide" evidence="1">
    <location>
        <begin position="1"/>
        <end position="18"/>
    </location>
</feature>
<organism evidence="2 3">
    <name type="scientific">Linnemannia elongata AG-77</name>
    <dbReference type="NCBI Taxonomy" id="1314771"/>
    <lineage>
        <taxon>Eukaryota</taxon>
        <taxon>Fungi</taxon>
        <taxon>Fungi incertae sedis</taxon>
        <taxon>Mucoromycota</taxon>
        <taxon>Mortierellomycotina</taxon>
        <taxon>Mortierellomycetes</taxon>
        <taxon>Mortierellales</taxon>
        <taxon>Mortierellaceae</taxon>
        <taxon>Linnemannia</taxon>
    </lineage>
</organism>
<dbReference type="Proteomes" id="UP000078512">
    <property type="component" value="Unassembled WGS sequence"/>
</dbReference>
<evidence type="ECO:0000256" key="1">
    <source>
        <dbReference type="SAM" id="SignalP"/>
    </source>
</evidence>
<feature type="chain" id="PRO_5008275958" description="RxLR effector protein" evidence="1">
    <location>
        <begin position="19"/>
        <end position="68"/>
    </location>
</feature>
<evidence type="ECO:0000313" key="3">
    <source>
        <dbReference type="Proteomes" id="UP000078512"/>
    </source>
</evidence>